<dbReference type="Pfam" id="PF00211">
    <property type="entry name" value="Guanylate_cyc"/>
    <property type="match status" value="1"/>
</dbReference>
<feature type="transmembrane region" description="Helical" evidence="1">
    <location>
        <begin position="74"/>
        <end position="100"/>
    </location>
</feature>
<dbReference type="PANTHER" id="PTHR43081:SF1">
    <property type="entry name" value="ADENYLATE CYCLASE, TERMINAL-DIFFERENTIATION SPECIFIC"/>
    <property type="match status" value="1"/>
</dbReference>
<evidence type="ECO:0000256" key="1">
    <source>
        <dbReference type="SAM" id="Phobius"/>
    </source>
</evidence>
<dbReference type="PROSITE" id="PS50125">
    <property type="entry name" value="GUANYLATE_CYCLASE_2"/>
    <property type="match status" value="1"/>
</dbReference>
<reference evidence="3 4" key="1">
    <citation type="submission" date="2024-03" db="EMBL/GenBank/DDBJ databases">
        <title>High-quality draft genome sequencing of Tistrella sp. BH-R2-4.</title>
        <authorList>
            <person name="Dong C."/>
        </authorList>
    </citation>
    <scope>NUCLEOTIDE SEQUENCE [LARGE SCALE GENOMIC DNA]</scope>
    <source>
        <strain evidence="3 4">BH-R2-4</strain>
    </source>
</reference>
<dbReference type="EC" id="4.6.1.-" evidence="3"/>
<sequence>MTFSRRDRFRLRLLLMVVLIGVVDGALYSFSYGVGLDTQARGILTGLLIALPIGLWETWASQSAFGRFVRRQRAVITVAISSLIYLSSILVGIHVGAVIFDDPEKANGVIGAISDDAFAFAVAISLLMNMVFQLRRMVGPDVLVQFLTGRYHHPREEHRAILFLDIRGSTAIAEQIGAIRFLDFLNRFYADLSEAILETGGQIYRYVGDEIIVTWDLDKVARTGGCFRLLQLAEAVIAERSLQYQQAFGAVPRWRAGLHCGVVAVGELGDIRQEIVLLGDAVNVTARLVDHARDTGEDAVASADLVERMAAAPLMPMRLLGAVDIRGRREPLRVYALGALPPNRAARGIAADPARRGVSATA</sequence>
<dbReference type="SUPFAM" id="SSF55073">
    <property type="entry name" value="Nucleotide cyclase"/>
    <property type="match status" value="1"/>
</dbReference>
<proteinExistence type="predicted"/>
<dbReference type="InterPro" id="IPR029787">
    <property type="entry name" value="Nucleotide_cyclase"/>
</dbReference>
<dbReference type="GO" id="GO:0016829">
    <property type="term" value="F:lyase activity"/>
    <property type="evidence" value="ECO:0007669"/>
    <property type="project" value="UniProtKB-KW"/>
</dbReference>
<feature type="transmembrane region" description="Helical" evidence="1">
    <location>
        <begin position="12"/>
        <end position="30"/>
    </location>
</feature>
<dbReference type="RefSeq" id="WP_345933714.1">
    <property type="nucleotide sequence ID" value="NZ_JBBKTV010000006.1"/>
</dbReference>
<evidence type="ECO:0000313" key="4">
    <source>
        <dbReference type="Proteomes" id="UP001413721"/>
    </source>
</evidence>
<comment type="caution">
    <text evidence="3">The sequence shown here is derived from an EMBL/GenBank/DDBJ whole genome shotgun (WGS) entry which is preliminary data.</text>
</comment>
<keyword evidence="1" id="KW-0472">Membrane</keyword>
<dbReference type="PANTHER" id="PTHR43081">
    <property type="entry name" value="ADENYLATE CYCLASE, TERMINAL-DIFFERENTIATION SPECIFIC-RELATED"/>
    <property type="match status" value="1"/>
</dbReference>
<feature type="transmembrane region" description="Helical" evidence="1">
    <location>
        <begin position="42"/>
        <end position="62"/>
    </location>
</feature>
<protein>
    <submittedName>
        <fullName evidence="3">Adenylate/guanylate cyclase domain-containing protein</fullName>
        <ecNumber evidence="3">4.6.1.-</ecNumber>
    </submittedName>
</protein>
<dbReference type="CDD" id="cd07302">
    <property type="entry name" value="CHD"/>
    <property type="match status" value="1"/>
</dbReference>
<evidence type="ECO:0000313" key="3">
    <source>
        <dbReference type="EMBL" id="MEN2988973.1"/>
    </source>
</evidence>
<accession>A0ABU9YJN1</accession>
<gene>
    <name evidence="3" type="ORF">WG926_11720</name>
</gene>
<dbReference type="EMBL" id="JBBKTW010000004">
    <property type="protein sequence ID" value="MEN2988973.1"/>
    <property type="molecule type" value="Genomic_DNA"/>
</dbReference>
<dbReference type="InterPro" id="IPR001054">
    <property type="entry name" value="A/G_cyclase"/>
</dbReference>
<evidence type="ECO:0000259" key="2">
    <source>
        <dbReference type="PROSITE" id="PS50125"/>
    </source>
</evidence>
<organism evidence="3 4">
    <name type="scientific">Tistrella arctica</name>
    <dbReference type="NCBI Taxonomy" id="3133430"/>
    <lineage>
        <taxon>Bacteria</taxon>
        <taxon>Pseudomonadati</taxon>
        <taxon>Pseudomonadota</taxon>
        <taxon>Alphaproteobacteria</taxon>
        <taxon>Geminicoccales</taxon>
        <taxon>Geminicoccaceae</taxon>
        <taxon>Tistrella</taxon>
    </lineage>
</organism>
<dbReference type="Gene3D" id="3.30.70.1230">
    <property type="entry name" value="Nucleotide cyclase"/>
    <property type="match status" value="1"/>
</dbReference>
<keyword evidence="3" id="KW-0456">Lyase</keyword>
<name>A0ABU9YJN1_9PROT</name>
<keyword evidence="1" id="KW-1133">Transmembrane helix</keyword>
<keyword evidence="1" id="KW-0812">Transmembrane</keyword>
<feature type="domain" description="Guanylate cyclase" evidence="2">
    <location>
        <begin position="160"/>
        <end position="289"/>
    </location>
</feature>
<dbReference type="Proteomes" id="UP001413721">
    <property type="component" value="Unassembled WGS sequence"/>
</dbReference>
<feature type="transmembrane region" description="Helical" evidence="1">
    <location>
        <begin position="106"/>
        <end position="127"/>
    </location>
</feature>
<dbReference type="InterPro" id="IPR050697">
    <property type="entry name" value="Adenylyl/Guanylyl_Cyclase_3/4"/>
</dbReference>
<keyword evidence="4" id="KW-1185">Reference proteome</keyword>